<dbReference type="GO" id="GO:0005783">
    <property type="term" value="C:endoplasmic reticulum"/>
    <property type="evidence" value="ECO:0007669"/>
    <property type="project" value="TreeGrafter"/>
</dbReference>
<dbReference type="GO" id="GO:0055085">
    <property type="term" value="P:transmembrane transport"/>
    <property type="evidence" value="ECO:0007669"/>
    <property type="project" value="InterPro"/>
</dbReference>
<dbReference type="Proteomes" id="UP000186594">
    <property type="component" value="Unassembled WGS sequence"/>
</dbReference>
<evidence type="ECO:0000256" key="1">
    <source>
        <dbReference type="ARBA" id="ARBA00004141"/>
    </source>
</evidence>
<accession>A0A1U7LHY6</accession>
<evidence type="ECO:0000256" key="4">
    <source>
        <dbReference type="ARBA" id="ARBA00023136"/>
    </source>
</evidence>
<proteinExistence type="predicted"/>
<gene>
    <name evidence="6" type="ORF">NEOLI_002219</name>
</gene>
<keyword evidence="3 5" id="KW-1133">Transmembrane helix</keyword>
<dbReference type="OMA" id="IFVVQTF"/>
<comment type="subcellular location">
    <subcellularLocation>
        <location evidence="1">Membrane</location>
        <topology evidence="1">Multi-pass membrane protein</topology>
    </subcellularLocation>
</comment>
<evidence type="ECO:0000256" key="5">
    <source>
        <dbReference type="SAM" id="Phobius"/>
    </source>
</evidence>
<evidence type="ECO:0000256" key="2">
    <source>
        <dbReference type="ARBA" id="ARBA00022692"/>
    </source>
</evidence>
<name>A0A1U7LHY6_NEOID</name>
<feature type="transmembrane region" description="Helical" evidence="5">
    <location>
        <begin position="344"/>
        <end position="364"/>
    </location>
</feature>
<dbReference type="STRING" id="1198029.A0A1U7LHY6"/>
<reference evidence="6 7" key="1">
    <citation type="submission" date="2016-04" db="EMBL/GenBank/DDBJ databases">
        <title>Evolutionary innovation and constraint leading to complex multicellularity in the Ascomycota.</title>
        <authorList>
            <person name="Cisse O."/>
            <person name="Nguyen A."/>
            <person name="Hewitt D.A."/>
            <person name="Jedd G."/>
            <person name="Stajich J.E."/>
        </authorList>
    </citation>
    <scope>NUCLEOTIDE SEQUENCE [LARGE SCALE GENOMIC DNA]</scope>
    <source>
        <strain evidence="6 7">DAH-3</strain>
    </source>
</reference>
<feature type="transmembrane region" description="Helical" evidence="5">
    <location>
        <begin position="379"/>
        <end position="399"/>
    </location>
</feature>
<dbReference type="Pfam" id="PF03547">
    <property type="entry name" value="Mem_trans"/>
    <property type="match status" value="1"/>
</dbReference>
<evidence type="ECO:0000313" key="7">
    <source>
        <dbReference type="Proteomes" id="UP000186594"/>
    </source>
</evidence>
<evidence type="ECO:0000256" key="3">
    <source>
        <dbReference type="ARBA" id="ARBA00022989"/>
    </source>
</evidence>
<keyword evidence="7" id="KW-1185">Reference proteome</keyword>
<evidence type="ECO:0000313" key="6">
    <source>
        <dbReference type="EMBL" id="OLL22162.1"/>
    </source>
</evidence>
<feature type="transmembrane region" description="Helical" evidence="5">
    <location>
        <begin position="308"/>
        <end position="332"/>
    </location>
</feature>
<feature type="transmembrane region" description="Helical" evidence="5">
    <location>
        <begin position="75"/>
        <end position="93"/>
    </location>
</feature>
<dbReference type="PANTHER" id="PTHR31794">
    <property type="entry name" value="AUXIN EFFLUX TRANSPORTER FAMILY PROTEIN (EUROFUNG)"/>
    <property type="match status" value="1"/>
</dbReference>
<keyword evidence="4 5" id="KW-0472">Membrane</keyword>
<feature type="transmembrane region" description="Helical" evidence="5">
    <location>
        <begin position="12"/>
        <end position="31"/>
    </location>
</feature>
<keyword evidence="2 5" id="KW-0812">Transmembrane</keyword>
<feature type="transmembrane region" description="Helical" evidence="5">
    <location>
        <begin position="154"/>
        <end position="172"/>
    </location>
</feature>
<dbReference type="OrthoDB" id="2499604at2759"/>
<sequence length="408" mass="45344">MQHDHPPVTELALPVFESVLQVVFIAFAGYLSARANLLNKDLQKNLGNLNLNLFTPCLVFIKIASTLTFEKLGGLWMILFIFAFQSITFFAVAKVSSRLFHLSEAEEKFAIACSVFQNSNSYPIALITTLAYSMHGLEWDDIPNDSQSQIASRGILYLVIYSQLGMIVRWSYGFKYLLAAPAIEEHNVPILPIIDSGRQSFDSEISLKSDTEEFTSRRVGQRHWIKLFGSAVLELMNPPLWSMIIAFIVASVPILKNLFFDKSSFVNMTLTRAIESGSNVAIPLIVVVLGANLYIPKSDIQTTSSKKLAWSSIMCRMLISPLLLCPVLALAARYLPISVLDDPIFILVSFLLIGSPTAITLSQICQINGVFEDVMSQVLWWSYGVFVIPSSILLVLAGMETIRWASSA</sequence>
<dbReference type="PANTHER" id="PTHR31794:SF2">
    <property type="entry name" value="AUXIN EFFLUX TRANSPORTER FAMILY PROTEIN (EUROFUNG)"/>
    <property type="match status" value="1"/>
</dbReference>
<feature type="transmembrane region" description="Helical" evidence="5">
    <location>
        <begin position="51"/>
        <end position="69"/>
    </location>
</feature>
<dbReference type="EMBL" id="LXFE01003800">
    <property type="protein sequence ID" value="OLL22162.1"/>
    <property type="molecule type" value="Genomic_DNA"/>
</dbReference>
<dbReference type="GO" id="GO:0016020">
    <property type="term" value="C:membrane"/>
    <property type="evidence" value="ECO:0007669"/>
    <property type="project" value="UniProtKB-SubCell"/>
</dbReference>
<comment type="caution">
    <text evidence="6">The sequence shown here is derived from an EMBL/GenBank/DDBJ whole genome shotgun (WGS) entry which is preliminary data.</text>
</comment>
<dbReference type="AlphaFoldDB" id="A0A1U7LHY6"/>
<dbReference type="InterPro" id="IPR004776">
    <property type="entry name" value="Mem_transp_PIN-like"/>
</dbReference>
<feature type="transmembrane region" description="Helical" evidence="5">
    <location>
        <begin position="240"/>
        <end position="259"/>
    </location>
</feature>
<protein>
    <submittedName>
        <fullName evidence="6">Putative transporter</fullName>
    </submittedName>
</protein>
<organism evidence="6 7">
    <name type="scientific">Neolecta irregularis (strain DAH-3)</name>
    <dbReference type="NCBI Taxonomy" id="1198029"/>
    <lineage>
        <taxon>Eukaryota</taxon>
        <taxon>Fungi</taxon>
        <taxon>Dikarya</taxon>
        <taxon>Ascomycota</taxon>
        <taxon>Taphrinomycotina</taxon>
        <taxon>Neolectales</taxon>
        <taxon>Neolectaceae</taxon>
        <taxon>Neolecta</taxon>
    </lineage>
</organism>
<feature type="transmembrane region" description="Helical" evidence="5">
    <location>
        <begin position="280"/>
        <end position="296"/>
    </location>
</feature>